<dbReference type="NCBIfam" id="TIGR01539">
    <property type="entry name" value="portal_lambda"/>
    <property type="match status" value="1"/>
</dbReference>
<gene>
    <name evidence="2" type="ORF">KH315_10040</name>
</gene>
<evidence type="ECO:0000313" key="2">
    <source>
        <dbReference type="EMBL" id="MBS6622483.1"/>
    </source>
</evidence>
<dbReference type="GO" id="GO:0019068">
    <property type="term" value="P:virion assembly"/>
    <property type="evidence" value="ECO:0007669"/>
    <property type="project" value="InterPro"/>
</dbReference>
<proteinExistence type="predicted"/>
<dbReference type="AlphaFoldDB" id="A0A9E1LYQ1"/>
<dbReference type="GO" id="GO:0005198">
    <property type="term" value="F:structural molecule activity"/>
    <property type="evidence" value="ECO:0007669"/>
    <property type="project" value="InterPro"/>
</dbReference>
<sequence>MGMFDSLLTAIAPERAVKRAAAQSAIRAINSGYSNYGASLHKKSMRGWTWHGGSPKEDIEDNLRVLRERSRDAFMGVPLATGAIKTMRTNVVCGGLTPTPQIDNAFLGISDEEAQKINAQIAREFGLWANKPTCDADRLDNFYMLQQLVFTGFLLNGDAVAVLQNKKSPGVPYDLRLRIIEADRLCSPSFMDVLSPCEINGRHVEKIVQGVETDAEGMVVAYWICDRHPLASTAAAGLSLSTSHWTRVEAYGAKTGRQNILCLIQRDRAGQVRGVPLLAPVLESLKQLGRFTDAELTAAVVSAMFTVFIKKTDQSDEIPFGEMLPPEVQVDAPDKTSVELAPGAFIDLNPGEDVQFADPKHPTTGFEAFMNAIVKQMAAALEIPSEVLYKQFSTSYSAARGALNEFWRTTGMHRDWFADYFCQPVYEAWFREAVCKGRIKAPGFLVDPAVAAAYMNCTWNGPARTNLNPKDEAAAAQMRVNSGFSTAAQETAQMTGGSYEANMRQRKSEAALKREVDEIAGAQAQQQTAVPERDGGNPGKDE</sequence>
<name>A0A9E1LYQ1_9FIRM</name>
<organism evidence="2 3">
    <name type="scientific">Faecalibacterium prausnitzii</name>
    <dbReference type="NCBI Taxonomy" id="853"/>
    <lineage>
        <taxon>Bacteria</taxon>
        <taxon>Bacillati</taxon>
        <taxon>Bacillota</taxon>
        <taxon>Clostridia</taxon>
        <taxon>Eubacteriales</taxon>
        <taxon>Oscillospiraceae</taxon>
        <taxon>Faecalibacterium</taxon>
    </lineage>
</organism>
<evidence type="ECO:0000256" key="1">
    <source>
        <dbReference type="SAM" id="MobiDB-lite"/>
    </source>
</evidence>
<comment type="caution">
    <text evidence="2">The sequence shown here is derived from an EMBL/GenBank/DDBJ whole genome shotgun (WGS) entry which is preliminary data.</text>
</comment>
<protein>
    <submittedName>
        <fullName evidence="2">Phage portal protein</fullName>
    </submittedName>
</protein>
<dbReference type="InterPro" id="IPR006429">
    <property type="entry name" value="Phage_lambda_portal"/>
</dbReference>
<accession>A0A9E1LYQ1</accession>
<reference evidence="2" key="1">
    <citation type="submission" date="2021-02" db="EMBL/GenBank/DDBJ databases">
        <title>Infant gut strain persistence is associated with maternal origin, phylogeny, and functional potential including surface adhesion and iron acquisition.</title>
        <authorList>
            <person name="Lou Y.C."/>
        </authorList>
    </citation>
    <scope>NUCLEOTIDE SEQUENCE</scope>
    <source>
        <strain evidence="2">L2_039_000G1_dasL2_039_000G1_maxbin2.maxbin.077</strain>
    </source>
</reference>
<evidence type="ECO:0000313" key="3">
    <source>
        <dbReference type="Proteomes" id="UP000811365"/>
    </source>
</evidence>
<dbReference type="Proteomes" id="UP000811365">
    <property type="component" value="Unassembled WGS sequence"/>
</dbReference>
<feature type="compositionally biased region" description="Basic and acidic residues" evidence="1">
    <location>
        <begin position="531"/>
        <end position="542"/>
    </location>
</feature>
<dbReference type="Pfam" id="PF05136">
    <property type="entry name" value="Phage_portal_2"/>
    <property type="match status" value="1"/>
</dbReference>
<feature type="region of interest" description="Disordered" evidence="1">
    <location>
        <begin position="518"/>
        <end position="542"/>
    </location>
</feature>
<dbReference type="EMBL" id="JAGZYH010000036">
    <property type="protein sequence ID" value="MBS6622483.1"/>
    <property type="molecule type" value="Genomic_DNA"/>
</dbReference>